<feature type="transmembrane region" description="Helical" evidence="8">
    <location>
        <begin position="407"/>
        <end position="428"/>
    </location>
</feature>
<dbReference type="Proteomes" id="UP000503162">
    <property type="component" value="Chromosome"/>
</dbReference>
<evidence type="ECO:0000256" key="4">
    <source>
        <dbReference type="ARBA" id="ARBA00022692"/>
    </source>
</evidence>
<evidence type="ECO:0000259" key="9">
    <source>
        <dbReference type="Pfam" id="PF00361"/>
    </source>
</evidence>
<feature type="transmembrane region" description="Helical" evidence="8">
    <location>
        <begin position="313"/>
        <end position="337"/>
    </location>
</feature>
<keyword evidence="11" id="KW-1185">Reference proteome</keyword>
<feature type="transmembrane region" description="Helical" evidence="8">
    <location>
        <begin position="208"/>
        <end position="234"/>
    </location>
</feature>
<proteinExistence type="inferred from homology"/>
<evidence type="ECO:0000313" key="10">
    <source>
        <dbReference type="EMBL" id="QIM51491.1"/>
    </source>
</evidence>
<gene>
    <name evidence="10" type="ORF">G9Q37_04735</name>
</gene>
<dbReference type="InterPro" id="IPR003918">
    <property type="entry name" value="NADH_UbQ_OxRdtase"/>
</dbReference>
<feature type="transmembrane region" description="Helical" evidence="8">
    <location>
        <begin position="458"/>
        <end position="477"/>
    </location>
</feature>
<evidence type="ECO:0000256" key="7">
    <source>
        <dbReference type="RuleBase" id="RU000320"/>
    </source>
</evidence>
<comment type="similarity">
    <text evidence="2">Belongs to the CPA3 antiporters (TC 2.A.63) subunit D family.</text>
</comment>
<name>A0A6G8IEF5_9BURK</name>
<dbReference type="PANTHER" id="PTHR42703:SF1">
    <property type="entry name" value="NA(+)_H(+) ANTIPORTER SUBUNIT D1"/>
    <property type="match status" value="1"/>
</dbReference>
<keyword evidence="4 7" id="KW-0812">Transmembrane</keyword>
<evidence type="ECO:0000256" key="8">
    <source>
        <dbReference type="SAM" id="Phobius"/>
    </source>
</evidence>
<evidence type="ECO:0000313" key="11">
    <source>
        <dbReference type="Proteomes" id="UP000503162"/>
    </source>
</evidence>
<protein>
    <submittedName>
        <fullName evidence="10">Na+/H+ antiporter subunit D</fullName>
    </submittedName>
</protein>
<keyword evidence="5 8" id="KW-1133">Transmembrane helix</keyword>
<organism evidence="10 11">
    <name type="scientific">Hydrogenophaga crocea</name>
    <dbReference type="NCBI Taxonomy" id="2716225"/>
    <lineage>
        <taxon>Bacteria</taxon>
        <taxon>Pseudomonadati</taxon>
        <taxon>Pseudomonadota</taxon>
        <taxon>Betaproteobacteria</taxon>
        <taxon>Burkholderiales</taxon>
        <taxon>Comamonadaceae</taxon>
        <taxon>Hydrogenophaga</taxon>
    </lineage>
</organism>
<keyword evidence="6 8" id="KW-0472">Membrane</keyword>
<dbReference type="NCBIfam" id="NF009306">
    <property type="entry name" value="PRK12663.1"/>
    <property type="match status" value="1"/>
</dbReference>
<dbReference type="InterPro" id="IPR050586">
    <property type="entry name" value="CPA3_Na-H_Antiporter_D"/>
</dbReference>
<evidence type="ECO:0000256" key="6">
    <source>
        <dbReference type="ARBA" id="ARBA00023136"/>
    </source>
</evidence>
<dbReference type="GO" id="GO:0005886">
    <property type="term" value="C:plasma membrane"/>
    <property type="evidence" value="ECO:0007669"/>
    <property type="project" value="UniProtKB-SubCell"/>
</dbReference>
<evidence type="ECO:0000256" key="2">
    <source>
        <dbReference type="ARBA" id="ARBA00005346"/>
    </source>
</evidence>
<dbReference type="InterPro" id="IPR001750">
    <property type="entry name" value="ND/Mrp_TM"/>
</dbReference>
<feature type="transmembrane region" description="Helical" evidence="8">
    <location>
        <begin position="167"/>
        <end position="188"/>
    </location>
</feature>
<accession>A0A6G8IEF5</accession>
<comment type="subcellular location">
    <subcellularLocation>
        <location evidence="1">Cell membrane</location>
        <topology evidence="1">Multi-pass membrane protein</topology>
    </subcellularLocation>
    <subcellularLocation>
        <location evidence="7">Membrane</location>
        <topology evidence="7">Multi-pass membrane protein</topology>
    </subcellularLocation>
</comment>
<feature type="transmembrane region" description="Helical" evidence="8">
    <location>
        <begin position="6"/>
        <end position="27"/>
    </location>
</feature>
<reference evidence="10 11" key="1">
    <citation type="submission" date="2020-03" db="EMBL/GenBank/DDBJ databases">
        <title>Hydrogenophaga sp. nov. isolated from cyanobacterial mat.</title>
        <authorList>
            <person name="Thorat V."/>
            <person name="Kirdat K."/>
            <person name="Tiwarekar B."/>
            <person name="Costa E.D."/>
            <person name="Yadav A."/>
        </authorList>
    </citation>
    <scope>NUCLEOTIDE SEQUENCE [LARGE SCALE GENOMIC DNA]</scope>
    <source>
        <strain evidence="10 11">BA0156</strain>
    </source>
</reference>
<dbReference type="PRINTS" id="PR01437">
    <property type="entry name" value="NUOXDRDTASE4"/>
</dbReference>
<feature type="transmembrane region" description="Helical" evidence="8">
    <location>
        <begin position="373"/>
        <end position="395"/>
    </location>
</feature>
<dbReference type="AlphaFoldDB" id="A0A6G8IEF5"/>
<feature type="transmembrane region" description="Helical" evidence="8">
    <location>
        <begin position="275"/>
        <end position="301"/>
    </location>
</feature>
<dbReference type="EMBL" id="CP049989">
    <property type="protein sequence ID" value="QIM51491.1"/>
    <property type="molecule type" value="Genomic_DNA"/>
</dbReference>
<feature type="transmembrane region" description="Helical" evidence="8">
    <location>
        <begin position="114"/>
        <end position="131"/>
    </location>
</feature>
<feature type="transmembrane region" description="Helical" evidence="8">
    <location>
        <begin position="246"/>
        <end position="269"/>
    </location>
</feature>
<dbReference type="RefSeq" id="WP_166225289.1">
    <property type="nucleotide sequence ID" value="NZ_CP049989.1"/>
</dbReference>
<evidence type="ECO:0000256" key="1">
    <source>
        <dbReference type="ARBA" id="ARBA00004651"/>
    </source>
</evidence>
<feature type="transmembrane region" description="Helical" evidence="8">
    <location>
        <begin position="39"/>
        <end position="62"/>
    </location>
</feature>
<sequence length="521" mass="54465">MTPLSPHLLLTLPVAVPLATLALCALLHSRPRAQRAVSLLGSAGLLLASLLLLGAVFDGAVIATQFGDWAAPFGISFAADLLSAAMVVITGLMAVAVSVYALADGARERERAGFHPLYHGLLLGVTGAFLTGDLFNLYVWFEIMLIASFGLLVQGGTRAQLDAGVKYVVLNLLVTTLFLLGVGLLYGLTGTLNMADLARSLPQVQNQGLVATLAVLFLLAFGAKAAVFPLFFWLPAAYHTASAPVVAIFAALLTKVGVYALLRCFTLVFAGVHGLIGPVVGVLAALTMVTGVLGAAAHYDVRRILSFHIVSQIGYMLVGLAVATPLAIAGAVLYVLHHIVVKANLFLIAGVLRVAGGSYDLKRIGGLHRSAPLLALLFVVPALSLAGLPPLSGFWAKFVVIRSSLEAGHVALAVTALAVGALTLYSMLKIWNEAFWKAPTALSQQAAGAWRDRGRERVLLLAPVAALAGITLTIGLWSEPFVDFALRSADQLLGHEAYTQAVLGNAAPVTAPPAPPEELLP</sequence>
<evidence type="ECO:0000256" key="3">
    <source>
        <dbReference type="ARBA" id="ARBA00022475"/>
    </source>
</evidence>
<dbReference type="PANTHER" id="PTHR42703">
    <property type="entry name" value="NADH DEHYDROGENASE"/>
    <property type="match status" value="1"/>
</dbReference>
<feature type="domain" description="NADH:quinone oxidoreductase/Mrp antiporter transmembrane" evidence="9">
    <location>
        <begin position="132"/>
        <end position="418"/>
    </location>
</feature>
<evidence type="ECO:0000256" key="5">
    <source>
        <dbReference type="ARBA" id="ARBA00022989"/>
    </source>
</evidence>
<feature type="transmembrane region" description="Helical" evidence="8">
    <location>
        <begin position="82"/>
        <end position="102"/>
    </location>
</feature>
<feature type="transmembrane region" description="Helical" evidence="8">
    <location>
        <begin position="137"/>
        <end position="155"/>
    </location>
</feature>
<dbReference type="GO" id="GO:0008137">
    <property type="term" value="F:NADH dehydrogenase (ubiquinone) activity"/>
    <property type="evidence" value="ECO:0007669"/>
    <property type="project" value="InterPro"/>
</dbReference>
<dbReference type="Pfam" id="PF00361">
    <property type="entry name" value="Proton_antipo_M"/>
    <property type="match status" value="1"/>
</dbReference>
<dbReference type="KEGG" id="hcz:G9Q37_04735"/>
<keyword evidence="3" id="KW-1003">Cell membrane</keyword>
<dbReference type="GO" id="GO:0042773">
    <property type="term" value="P:ATP synthesis coupled electron transport"/>
    <property type="evidence" value="ECO:0007669"/>
    <property type="project" value="InterPro"/>
</dbReference>